<name>A0ABQ5I730_9ASTR</name>
<feature type="region of interest" description="Disordered" evidence="2">
    <location>
        <begin position="171"/>
        <end position="213"/>
    </location>
</feature>
<feature type="coiled-coil region" evidence="1">
    <location>
        <begin position="281"/>
        <end position="315"/>
    </location>
</feature>
<feature type="compositionally biased region" description="Polar residues" evidence="2">
    <location>
        <begin position="180"/>
        <end position="213"/>
    </location>
</feature>
<organism evidence="3 4">
    <name type="scientific">Tanacetum coccineum</name>
    <dbReference type="NCBI Taxonomy" id="301880"/>
    <lineage>
        <taxon>Eukaryota</taxon>
        <taxon>Viridiplantae</taxon>
        <taxon>Streptophyta</taxon>
        <taxon>Embryophyta</taxon>
        <taxon>Tracheophyta</taxon>
        <taxon>Spermatophyta</taxon>
        <taxon>Magnoliopsida</taxon>
        <taxon>eudicotyledons</taxon>
        <taxon>Gunneridae</taxon>
        <taxon>Pentapetalae</taxon>
        <taxon>asterids</taxon>
        <taxon>campanulids</taxon>
        <taxon>Asterales</taxon>
        <taxon>Asteraceae</taxon>
        <taxon>Asteroideae</taxon>
        <taxon>Anthemideae</taxon>
        <taxon>Anthemidinae</taxon>
        <taxon>Tanacetum</taxon>
    </lineage>
</organism>
<dbReference type="Pfam" id="PF14223">
    <property type="entry name" value="Retrotran_gag_2"/>
    <property type="match status" value="1"/>
</dbReference>
<gene>
    <name evidence="3" type="ORF">Tco_1091446</name>
</gene>
<reference evidence="3" key="1">
    <citation type="journal article" date="2022" name="Int. J. Mol. Sci.">
        <title>Draft Genome of Tanacetum Coccineum: Genomic Comparison of Closely Related Tanacetum-Family Plants.</title>
        <authorList>
            <person name="Yamashiro T."/>
            <person name="Shiraishi A."/>
            <person name="Nakayama K."/>
            <person name="Satake H."/>
        </authorList>
    </citation>
    <scope>NUCLEOTIDE SEQUENCE</scope>
</reference>
<comment type="caution">
    <text evidence="3">The sequence shown here is derived from an EMBL/GenBank/DDBJ whole genome shotgun (WGS) entry which is preliminary data.</text>
</comment>
<keyword evidence="1" id="KW-0175">Coiled coil</keyword>
<keyword evidence="4" id="KW-1185">Reference proteome</keyword>
<evidence type="ECO:0000313" key="4">
    <source>
        <dbReference type="Proteomes" id="UP001151760"/>
    </source>
</evidence>
<dbReference type="EMBL" id="BQNB010020435">
    <property type="protein sequence ID" value="GJT95928.1"/>
    <property type="molecule type" value="Genomic_DNA"/>
</dbReference>
<proteinExistence type="predicted"/>
<protein>
    <submittedName>
        <fullName evidence="3">Uncharacterized protein</fullName>
    </submittedName>
</protein>
<sequence length="531" mass="59027">MDLEQNNSLAKLSLLKQEEGNSFKPVAQTTREADGTSITTIPGAVTHLLTFNKHKDAKSLFEAIEARFGGNEATKKTQKTLLKQMYETFSASSSESLDSIFNRLQKIVSQLTILGEIITPEELNLKFLRSLPTEWGMHVVVWRNKSDLGSISFDDLYNNFKIVEPEVKRSVTSSSNSGSQNLAFVSGHSSTNDGNTANVHVSTGSSPVSTASTNNSTACLSDATVYAYLATQPNGSQVVHEDLDQIHEDDDLLKLIAAGNQTAQEDSECEEAISLKAMLAIDDLKTQYDKLRVELRKSESDLSNYKRGLASVEERLVFYKKNESMLNDQIVVLKRDASYKDSDINGWNNLIAIQILYNNKKGLRYNVVPPPLPSVDLSSSGIEKFKEPEFEGYGVKMKVLNSPYFMVKSWLVQDQTVLGQTATGKESSNPFMAGSLPKTISPMIHISQEVILLKEERTGKARRSVKTSSNSSTTKEYLISEDSINMLVDKKYPLKNEILKKMINLKIKAEEESDMASKLIKFIKSQIAEQS</sequence>
<dbReference type="Proteomes" id="UP001151760">
    <property type="component" value="Unassembled WGS sequence"/>
</dbReference>
<reference evidence="3" key="2">
    <citation type="submission" date="2022-01" db="EMBL/GenBank/DDBJ databases">
        <authorList>
            <person name="Yamashiro T."/>
            <person name="Shiraishi A."/>
            <person name="Satake H."/>
            <person name="Nakayama K."/>
        </authorList>
    </citation>
    <scope>NUCLEOTIDE SEQUENCE</scope>
</reference>
<evidence type="ECO:0000256" key="1">
    <source>
        <dbReference type="SAM" id="Coils"/>
    </source>
</evidence>
<evidence type="ECO:0000313" key="3">
    <source>
        <dbReference type="EMBL" id="GJT95928.1"/>
    </source>
</evidence>
<evidence type="ECO:0000256" key="2">
    <source>
        <dbReference type="SAM" id="MobiDB-lite"/>
    </source>
</evidence>
<accession>A0ABQ5I730</accession>